<name>A0ABQ9HIX2_9NEOP</name>
<keyword evidence="3" id="KW-1185">Reference proteome</keyword>
<accession>A0ABQ9HIX2</accession>
<reference evidence="2 3" key="1">
    <citation type="submission" date="2023-02" db="EMBL/GenBank/DDBJ databases">
        <title>LHISI_Scaffold_Assembly.</title>
        <authorList>
            <person name="Stuart O.P."/>
            <person name="Cleave R."/>
            <person name="Magrath M.J.L."/>
            <person name="Mikheyev A.S."/>
        </authorList>
    </citation>
    <scope>NUCLEOTIDE SEQUENCE [LARGE SCALE GENOMIC DNA]</scope>
    <source>
        <strain evidence="2">Daus_M_001</strain>
        <tissue evidence="2">Leg muscle</tissue>
    </source>
</reference>
<comment type="caution">
    <text evidence="2">The sequence shown here is derived from an EMBL/GenBank/DDBJ whole genome shotgun (WGS) entry which is preliminary data.</text>
</comment>
<sequence length="172" mass="20184">MKMAQKLCQWNKAATKRQALKTSMWELANKSGWYVFLLYHHTSYCYQQNTSRETKYTHRQVQEDYGKCKPSGRIRSMEVGDPVLYRNYTGATKWSPGMVKLKEVPVIYIISHSECQTCRRYIDQLLRRMEPLMPEGRSCTDGTDERATSRHNCPRQPQKGATSRQMKPRLIL</sequence>
<dbReference type="EMBL" id="JARBHB010000005">
    <property type="protein sequence ID" value="KAJ8884282.1"/>
    <property type="molecule type" value="Genomic_DNA"/>
</dbReference>
<feature type="region of interest" description="Disordered" evidence="1">
    <location>
        <begin position="133"/>
        <end position="172"/>
    </location>
</feature>
<evidence type="ECO:0000256" key="1">
    <source>
        <dbReference type="SAM" id="MobiDB-lite"/>
    </source>
</evidence>
<protein>
    <submittedName>
        <fullName evidence="2">Uncharacterized protein</fullName>
    </submittedName>
</protein>
<organism evidence="2 3">
    <name type="scientific">Dryococelus australis</name>
    <dbReference type="NCBI Taxonomy" id="614101"/>
    <lineage>
        <taxon>Eukaryota</taxon>
        <taxon>Metazoa</taxon>
        <taxon>Ecdysozoa</taxon>
        <taxon>Arthropoda</taxon>
        <taxon>Hexapoda</taxon>
        <taxon>Insecta</taxon>
        <taxon>Pterygota</taxon>
        <taxon>Neoptera</taxon>
        <taxon>Polyneoptera</taxon>
        <taxon>Phasmatodea</taxon>
        <taxon>Verophasmatodea</taxon>
        <taxon>Anareolatae</taxon>
        <taxon>Phasmatidae</taxon>
        <taxon>Eurycanthinae</taxon>
        <taxon>Dryococelus</taxon>
    </lineage>
</organism>
<evidence type="ECO:0000313" key="3">
    <source>
        <dbReference type="Proteomes" id="UP001159363"/>
    </source>
</evidence>
<proteinExistence type="predicted"/>
<gene>
    <name evidence="2" type="ORF">PR048_016139</name>
</gene>
<evidence type="ECO:0000313" key="2">
    <source>
        <dbReference type="EMBL" id="KAJ8884282.1"/>
    </source>
</evidence>
<dbReference type="Proteomes" id="UP001159363">
    <property type="component" value="Chromosome 4"/>
</dbReference>